<evidence type="ECO:0000313" key="2">
    <source>
        <dbReference type="EMBL" id="JAH90126.1"/>
    </source>
</evidence>
<dbReference type="AlphaFoldDB" id="A0A0E9WIJ9"/>
<dbReference type="EMBL" id="GBXM01018451">
    <property type="protein sequence ID" value="JAH90126.1"/>
    <property type="molecule type" value="Transcribed_RNA"/>
</dbReference>
<proteinExistence type="predicted"/>
<reference evidence="2" key="1">
    <citation type="submission" date="2014-11" db="EMBL/GenBank/DDBJ databases">
        <authorList>
            <person name="Amaro Gonzalez C."/>
        </authorList>
    </citation>
    <scope>NUCLEOTIDE SEQUENCE</scope>
</reference>
<sequence length="61" mass="6588">MPLSFSSATLSHTHIHTHTECTNIPINVHVPLETDSRQTADPGSLLPLQRCSEPANVLQGS</sequence>
<feature type="region of interest" description="Disordered" evidence="1">
    <location>
        <begin position="35"/>
        <end position="61"/>
    </location>
</feature>
<name>A0A0E9WIJ9_ANGAN</name>
<organism evidence="2">
    <name type="scientific">Anguilla anguilla</name>
    <name type="common">European freshwater eel</name>
    <name type="synonym">Muraena anguilla</name>
    <dbReference type="NCBI Taxonomy" id="7936"/>
    <lineage>
        <taxon>Eukaryota</taxon>
        <taxon>Metazoa</taxon>
        <taxon>Chordata</taxon>
        <taxon>Craniata</taxon>
        <taxon>Vertebrata</taxon>
        <taxon>Euteleostomi</taxon>
        <taxon>Actinopterygii</taxon>
        <taxon>Neopterygii</taxon>
        <taxon>Teleostei</taxon>
        <taxon>Anguilliformes</taxon>
        <taxon>Anguillidae</taxon>
        <taxon>Anguilla</taxon>
    </lineage>
</organism>
<evidence type="ECO:0000256" key="1">
    <source>
        <dbReference type="SAM" id="MobiDB-lite"/>
    </source>
</evidence>
<accession>A0A0E9WIJ9</accession>
<reference evidence="2" key="2">
    <citation type="journal article" date="2015" name="Fish Shellfish Immunol.">
        <title>Early steps in the European eel (Anguilla anguilla)-Vibrio vulnificus interaction in the gills: Role of the RtxA13 toxin.</title>
        <authorList>
            <person name="Callol A."/>
            <person name="Pajuelo D."/>
            <person name="Ebbesson L."/>
            <person name="Teles M."/>
            <person name="MacKenzie S."/>
            <person name="Amaro C."/>
        </authorList>
    </citation>
    <scope>NUCLEOTIDE SEQUENCE</scope>
</reference>
<protein>
    <submittedName>
        <fullName evidence="2">Uncharacterized protein</fullName>
    </submittedName>
</protein>